<sequence length="78" mass="8957">MADPNAGSLSSLYHIEQLKEDNWFSWKMKIKMILDDRGLDGYIDGTKVKPAVNSPLQAEKDKPFYVQERKQLPPYGTN</sequence>
<name>A0A1B7MHY1_9AGAM</name>
<dbReference type="Pfam" id="PF14244">
    <property type="entry name" value="Retrotran_gag_3"/>
    <property type="match status" value="1"/>
</dbReference>
<dbReference type="InParanoid" id="A0A1B7MHY1"/>
<evidence type="ECO:0000313" key="4">
    <source>
        <dbReference type="Proteomes" id="UP000092154"/>
    </source>
</evidence>
<organism evidence="3 4">
    <name type="scientific">Rhizopogon vinicolor AM-OR11-026</name>
    <dbReference type="NCBI Taxonomy" id="1314800"/>
    <lineage>
        <taxon>Eukaryota</taxon>
        <taxon>Fungi</taxon>
        <taxon>Dikarya</taxon>
        <taxon>Basidiomycota</taxon>
        <taxon>Agaricomycotina</taxon>
        <taxon>Agaricomycetes</taxon>
        <taxon>Agaricomycetidae</taxon>
        <taxon>Boletales</taxon>
        <taxon>Suillineae</taxon>
        <taxon>Rhizopogonaceae</taxon>
        <taxon>Rhizopogon</taxon>
    </lineage>
</organism>
<dbReference type="OrthoDB" id="2657096at2759"/>
<dbReference type="InterPro" id="IPR029472">
    <property type="entry name" value="Copia-like_N"/>
</dbReference>
<accession>A0A1B7MHY1</accession>
<evidence type="ECO:0000256" key="1">
    <source>
        <dbReference type="SAM" id="MobiDB-lite"/>
    </source>
</evidence>
<feature type="region of interest" description="Disordered" evidence="1">
    <location>
        <begin position="59"/>
        <end position="78"/>
    </location>
</feature>
<evidence type="ECO:0000313" key="3">
    <source>
        <dbReference type="EMBL" id="OAX32205.1"/>
    </source>
</evidence>
<protein>
    <recommendedName>
        <fullName evidence="2">Retrotransposon Copia-like N-terminal domain-containing protein</fullName>
    </recommendedName>
</protein>
<reference evidence="3 4" key="1">
    <citation type="submission" date="2016-06" db="EMBL/GenBank/DDBJ databases">
        <title>Comparative genomics of the ectomycorrhizal sister species Rhizopogon vinicolor and Rhizopogon vesiculosus (Basidiomycota: Boletales) reveals a divergence of the mating type B locus.</title>
        <authorList>
            <consortium name="DOE Joint Genome Institute"/>
            <person name="Mujic A.B."/>
            <person name="Kuo A."/>
            <person name="Tritt A."/>
            <person name="Lipzen A."/>
            <person name="Chen C."/>
            <person name="Johnson J."/>
            <person name="Sharma A."/>
            <person name="Barry K."/>
            <person name="Grigoriev I.V."/>
            <person name="Spatafora J.W."/>
        </authorList>
    </citation>
    <scope>NUCLEOTIDE SEQUENCE [LARGE SCALE GENOMIC DNA]</scope>
    <source>
        <strain evidence="3 4">AM-OR11-026</strain>
    </source>
</reference>
<dbReference type="Proteomes" id="UP000092154">
    <property type="component" value="Unassembled WGS sequence"/>
</dbReference>
<gene>
    <name evidence="3" type="ORF">K503DRAFT_805405</name>
</gene>
<dbReference type="AlphaFoldDB" id="A0A1B7MHY1"/>
<dbReference type="EMBL" id="KV449080">
    <property type="protein sequence ID" value="OAX32205.1"/>
    <property type="molecule type" value="Genomic_DNA"/>
</dbReference>
<evidence type="ECO:0000259" key="2">
    <source>
        <dbReference type="Pfam" id="PF14244"/>
    </source>
</evidence>
<feature type="domain" description="Retrotransposon Copia-like N-terminal" evidence="2">
    <location>
        <begin position="17"/>
        <end position="51"/>
    </location>
</feature>
<proteinExistence type="predicted"/>
<keyword evidence="4" id="KW-1185">Reference proteome</keyword>
<feature type="compositionally biased region" description="Basic and acidic residues" evidence="1">
    <location>
        <begin position="59"/>
        <end position="71"/>
    </location>
</feature>